<gene>
    <name evidence="6" type="ORF">CHUV0807_2429</name>
</gene>
<comment type="similarity">
    <text evidence="1">Belongs to the LysR transcriptional regulatory family.</text>
</comment>
<dbReference type="InterPro" id="IPR000847">
    <property type="entry name" value="LysR_HTH_N"/>
</dbReference>
<reference evidence="7" key="1">
    <citation type="submission" date="2016-04" db="EMBL/GenBank/DDBJ databases">
        <authorList>
            <person name="Tagini F."/>
        </authorList>
    </citation>
    <scope>NUCLEOTIDE SEQUENCE [LARGE SCALE GENOMIC DNA]</scope>
    <source>
        <strain evidence="7">CHUV0807</strain>
    </source>
</reference>
<dbReference type="InterPro" id="IPR005119">
    <property type="entry name" value="LysR_subst-bd"/>
</dbReference>
<dbReference type="CDD" id="cd08422">
    <property type="entry name" value="PBP2_CrgA_like"/>
    <property type="match status" value="1"/>
</dbReference>
<dbReference type="EMBL" id="FKLO01000082">
    <property type="protein sequence ID" value="SAM72186.1"/>
    <property type="molecule type" value="Genomic_DNA"/>
</dbReference>
<dbReference type="InterPro" id="IPR036390">
    <property type="entry name" value="WH_DNA-bd_sf"/>
</dbReference>
<dbReference type="PANTHER" id="PTHR30537">
    <property type="entry name" value="HTH-TYPE TRANSCRIPTIONAL REGULATOR"/>
    <property type="match status" value="1"/>
</dbReference>
<proteinExistence type="inferred from homology"/>
<protein>
    <submittedName>
        <fullName evidence="6">Transcriptional regulator, LysR family</fullName>
    </submittedName>
</protein>
<dbReference type="InterPro" id="IPR058163">
    <property type="entry name" value="LysR-type_TF_proteobact-type"/>
</dbReference>
<dbReference type="GO" id="GO:0003700">
    <property type="term" value="F:DNA-binding transcription factor activity"/>
    <property type="evidence" value="ECO:0007669"/>
    <property type="project" value="InterPro"/>
</dbReference>
<dbReference type="Gene3D" id="3.40.190.290">
    <property type="match status" value="1"/>
</dbReference>
<dbReference type="InterPro" id="IPR036388">
    <property type="entry name" value="WH-like_DNA-bd_sf"/>
</dbReference>
<feature type="domain" description="HTH lysR-type" evidence="5">
    <location>
        <begin position="19"/>
        <end position="76"/>
    </location>
</feature>
<dbReference type="SUPFAM" id="SSF46785">
    <property type="entry name" value="Winged helix' DNA-binding domain"/>
    <property type="match status" value="1"/>
</dbReference>
<dbReference type="GO" id="GO:0003677">
    <property type="term" value="F:DNA binding"/>
    <property type="evidence" value="ECO:0007669"/>
    <property type="project" value="UniProtKB-KW"/>
</dbReference>
<dbReference type="Pfam" id="PF00126">
    <property type="entry name" value="HTH_1"/>
    <property type="match status" value="1"/>
</dbReference>
<evidence type="ECO:0000313" key="6">
    <source>
        <dbReference type="EMBL" id="SAM72186.1"/>
    </source>
</evidence>
<dbReference type="AlphaFoldDB" id="A0A1C3H791"/>
<evidence type="ECO:0000256" key="2">
    <source>
        <dbReference type="ARBA" id="ARBA00023015"/>
    </source>
</evidence>
<keyword evidence="2" id="KW-0805">Transcription regulation</keyword>
<keyword evidence="3" id="KW-0238">DNA-binding</keyword>
<evidence type="ECO:0000256" key="1">
    <source>
        <dbReference type="ARBA" id="ARBA00009437"/>
    </source>
</evidence>
<name>A0A1C3H791_9GAMM</name>
<evidence type="ECO:0000313" key="7">
    <source>
        <dbReference type="Proteomes" id="UP000190837"/>
    </source>
</evidence>
<dbReference type="PANTHER" id="PTHR30537:SF5">
    <property type="entry name" value="HTH-TYPE TRANSCRIPTIONAL ACTIVATOR TTDR-RELATED"/>
    <property type="match status" value="1"/>
</dbReference>
<evidence type="ECO:0000256" key="3">
    <source>
        <dbReference type="ARBA" id="ARBA00023125"/>
    </source>
</evidence>
<evidence type="ECO:0000259" key="5">
    <source>
        <dbReference type="PROSITE" id="PS50931"/>
    </source>
</evidence>
<keyword evidence="4" id="KW-0804">Transcription</keyword>
<dbReference type="Gene3D" id="1.10.10.10">
    <property type="entry name" value="Winged helix-like DNA-binding domain superfamily/Winged helix DNA-binding domain"/>
    <property type="match status" value="1"/>
</dbReference>
<organism evidence="6 7">
    <name type="scientific">Cardiobacterium hominis</name>
    <dbReference type="NCBI Taxonomy" id="2718"/>
    <lineage>
        <taxon>Bacteria</taxon>
        <taxon>Pseudomonadati</taxon>
        <taxon>Pseudomonadota</taxon>
        <taxon>Gammaproteobacteria</taxon>
        <taxon>Cardiobacteriales</taxon>
        <taxon>Cardiobacteriaceae</taxon>
        <taxon>Cardiobacterium</taxon>
    </lineage>
</organism>
<dbReference type="PROSITE" id="PS50931">
    <property type="entry name" value="HTH_LYSR"/>
    <property type="match status" value="1"/>
</dbReference>
<dbReference type="SUPFAM" id="SSF53850">
    <property type="entry name" value="Periplasmic binding protein-like II"/>
    <property type="match status" value="1"/>
</dbReference>
<sequence length="308" mass="34023">MYLEQCAFFKPKVAQMERTDLNDIALFAATVQAGSLSRAAEQLCLLKSRLSRRLTALEESLGSKLMDRTRSGVRLNELGEGFYRHARMMLDCAEQAVGSVRQSLDAPQGVLRLSVSVEIQRALLEPHLAGYLRRYPDVALEVVMDNRRISLIQDGIDVALRVGEPAQDDVVARRIAAFAFGLYASADYLAARPPLETPEHLAQHPLLHKFDGADALLRRGIERYHLRAKKRVSANDAFLLARLAAAGEGIALLPDLPALTAGLTRVLPEWATEALPLHALYYKNRGFAPTVRSFIDWLAAVVGQGRAM</sequence>
<evidence type="ECO:0000256" key="4">
    <source>
        <dbReference type="ARBA" id="ARBA00023163"/>
    </source>
</evidence>
<dbReference type="Pfam" id="PF03466">
    <property type="entry name" value="LysR_substrate"/>
    <property type="match status" value="1"/>
</dbReference>
<accession>A0A1C3H791</accession>
<dbReference type="Proteomes" id="UP000190837">
    <property type="component" value="Unassembled WGS sequence"/>
</dbReference>